<organism evidence="3 4">
    <name type="scientific">Paracidovorax citrulli (strain AAC00-1)</name>
    <name type="common">Acidovorax citrulli</name>
    <dbReference type="NCBI Taxonomy" id="397945"/>
    <lineage>
        <taxon>Bacteria</taxon>
        <taxon>Pseudomonadati</taxon>
        <taxon>Pseudomonadota</taxon>
        <taxon>Betaproteobacteria</taxon>
        <taxon>Burkholderiales</taxon>
        <taxon>Comamonadaceae</taxon>
        <taxon>Paracidovorax</taxon>
    </lineage>
</organism>
<protein>
    <recommendedName>
        <fullName evidence="2">KfrA N-terminal DNA-binding domain-containing protein</fullName>
    </recommendedName>
</protein>
<dbReference type="EMBL" id="CP000512">
    <property type="protein sequence ID" value="ABM33281.1"/>
    <property type="molecule type" value="Genomic_DNA"/>
</dbReference>
<evidence type="ECO:0000256" key="1">
    <source>
        <dbReference type="SAM" id="Coils"/>
    </source>
</evidence>
<dbReference type="eggNOG" id="COG1196">
    <property type="taxonomic scope" value="Bacteria"/>
</dbReference>
<proteinExistence type="predicted"/>
<dbReference type="InterPro" id="IPR021104">
    <property type="entry name" value="KfrA_DNA-bd_N"/>
</dbReference>
<dbReference type="HOGENOM" id="CLU_803248_0_0_4"/>
<feature type="domain" description="KfrA N-terminal DNA-binding" evidence="2">
    <location>
        <begin position="28"/>
        <end position="150"/>
    </location>
</feature>
<feature type="coiled-coil region" evidence="1">
    <location>
        <begin position="112"/>
        <end position="295"/>
    </location>
</feature>
<dbReference type="KEGG" id="aav:Aave_2713"/>
<sequence length="319" mass="34791">MYCFVIQYIQQTGLVREIYMSSEATITEKLIIQACEALAAEGTRPTNESVRNRLALMTGTKGGSYATIGPVVRAWNEARKAAAAAGSAREPAPQIVMDKLQAWSADLWAAALKLADDRLAAEREGLERARAELESEAAEALDLAERREAERDEARRAAATESEQLRGVLAAAQAEAGAQAARAAAAEARATEIAVRVEDLQARLQNEEARHKSASEDLTSMRAVVARLEQQTTDQSRQLAAALEEIKQARHALEAERDRARAELAEERRRLEGSVDEVKRELASARKEALDATTQLARAGGRVEALEEQLAKVQPAKQK</sequence>
<name>A1TQP3_PARC0</name>
<keyword evidence="1" id="KW-0175">Coiled coil</keyword>
<dbReference type="AlphaFoldDB" id="A1TQP3"/>
<gene>
    <name evidence="3" type="ordered locus">Aave_2713</name>
</gene>
<evidence type="ECO:0000313" key="3">
    <source>
        <dbReference type="EMBL" id="ABM33281.1"/>
    </source>
</evidence>
<dbReference type="Proteomes" id="UP000002596">
    <property type="component" value="Chromosome"/>
</dbReference>
<accession>A1TQP3</accession>
<evidence type="ECO:0000259" key="2">
    <source>
        <dbReference type="Pfam" id="PF11740"/>
    </source>
</evidence>
<dbReference type="STRING" id="397945.Aave_2713"/>
<reference evidence="3 4" key="1">
    <citation type="submission" date="2006-12" db="EMBL/GenBank/DDBJ databases">
        <title>Complete sequence of Acidovorax avenae subsp. citrulli AAC00-1.</title>
        <authorList>
            <consortium name="US DOE Joint Genome Institute"/>
            <person name="Copeland A."/>
            <person name="Lucas S."/>
            <person name="Lapidus A."/>
            <person name="Barry K."/>
            <person name="Detter J.C."/>
            <person name="Glavina del Rio T."/>
            <person name="Dalin E."/>
            <person name="Tice H."/>
            <person name="Pitluck S."/>
            <person name="Kiss H."/>
            <person name="Brettin T."/>
            <person name="Bruce D."/>
            <person name="Han C."/>
            <person name="Tapia R."/>
            <person name="Gilna P."/>
            <person name="Schmutz J."/>
            <person name="Larimer F."/>
            <person name="Land M."/>
            <person name="Hauser L."/>
            <person name="Kyrpides N."/>
            <person name="Kim E."/>
            <person name="Stahl D."/>
            <person name="Richardson P."/>
        </authorList>
    </citation>
    <scope>NUCLEOTIDE SEQUENCE [LARGE SCALE GENOMIC DNA]</scope>
    <source>
        <strain evidence="3 4">AAC00-1</strain>
    </source>
</reference>
<dbReference type="Pfam" id="PF11740">
    <property type="entry name" value="KfrA_N"/>
    <property type="match status" value="1"/>
</dbReference>
<evidence type="ECO:0000313" key="4">
    <source>
        <dbReference type="Proteomes" id="UP000002596"/>
    </source>
</evidence>